<evidence type="ECO:0000313" key="2">
    <source>
        <dbReference type="EMBL" id="KAH3789605.1"/>
    </source>
</evidence>
<evidence type="ECO:0000313" key="3">
    <source>
        <dbReference type="Proteomes" id="UP000828390"/>
    </source>
</evidence>
<protein>
    <submittedName>
        <fullName evidence="2">Uncharacterized protein</fullName>
    </submittedName>
</protein>
<name>A0A9D4IWN1_DREPO</name>
<proteinExistence type="predicted"/>
<evidence type="ECO:0000256" key="1">
    <source>
        <dbReference type="SAM" id="MobiDB-lite"/>
    </source>
</evidence>
<reference evidence="2" key="1">
    <citation type="journal article" date="2019" name="bioRxiv">
        <title>The Genome of the Zebra Mussel, Dreissena polymorpha: A Resource for Invasive Species Research.</title>
        <authorList>
            <person name="McCartney M.A."/>
            <person name="Auch B."/>
            <person name="Kono T."/>
            <person name="Mallez S."/>
            <person name="Zhang Y."/>
            <person name="Obille A."/>
            <person name="Becker A."/>
            <person name="Abrahante J.E."/>
            <person name="Garbe J."/>
            <person name="Badalamenti J.P."/>
            <person name="Herman A."/>
            <person name="Mangelson H."/>
            <person name="Liachko I."/>
            <person name="Sullivan S."/>
            <person name="Sone E.D."/>
            <person name="Koren S."/>
            <person name="Silverstein K.A.T."/>
            <person name="Beckman K.B."/>
            <person name="Gohl D.M."/>
        </authorList>
    </citation>
    <scope>NUCLEOTIDE SEQUENCE</scope>
    <source>
        <strain evidence="2">Duluth1</strain>
        <tissue evidence="2">Whole animal</tissue>
    </source>
</reference>
<feature type="region of interest" description="Disordered" evidence="1">
    <location>
        <begin position="40"/>
        <end position="74"/>
    </location>
</feature>
<organism evidence="2 3">
    <name type="scientific">Dreissena polymorpha</name>
    <name type="common">Zebra mussel</name>
    <name type="synonym">Mytilus polymorpha</name>
    <dbReference type="NCBI Taxonomy" id="45954"/>
    <lineage>
        <taxon>Eukaryota</taxon>
        <taxon>Metazoa</taxon>
        <taxon>Spiralia</taxon>
        <taxon>Lophotrochozoa</taxon>
        <taxon>Mollusca</taxon>
        <taxon>Bivalvia</taxon>
        <taxon>Autobranchia</taxon>
        <taxon>Heteroconchia</taxon>
        <taxon>Euheterodonta</taxon>
        <taxon>Imparidentia</taxon>
        <taxon>Neoheterodontei</taxon>
        <taxon>Myida</taxon>
        <taxon>Dreissenoidea</taxon>
        <taxon>Dreissenidae</taxon>
        <taxon>Dreissena</taxon>
    </lineage>
</organism>
<comment type="caution">
    <text evidence="2">The sequence shown here is derived from an EMBL/GenBank/DDBJ whole genome shotgun (WGS) entry which is preliminary data.</text>
</comment>
<dbReference type="EMBL" id="JAIWYP010000008">
    <property type="protein sequence ID" value="KAH3789605.1"/>
    <property type="molecule type" value="Genomic_DNA"/>
</dbReference>
<accession>A0A9D4IWN1</accession>
<dbReference type="Proteomes" id="UP000828390">
    <property type="component" value="Unassembled WGS sequence"/>
</dbReference>
<sequence length="90" mass="10211">MTEQHDSEIPDVPEHDLSEEDMAFVSLLYNYILVLEADEREEEQQRQGGLIYQQEGEYHLSEAAGPGDGSLKKEDSNMVITLASWTHNSD</sequence>
<reference evidence="2" key="2">
    <citation type="submission" date="2020-11" db="EMBL/GenBank/DDBJ databases">
        <authorList>
            <person name="McCartney M.A."/>
            <person name="Auch B."/>
            <person name="Kono T."/>
            <person name="Mallez S."/>
            <person name="Becker A."/>
            <person name="Gohl D.M."/>
            <person name="Silverstein K.A.T."/>
            <person name="Koren S."/>
            <person name="Bechman K.B."/>
            <person name="Herman A."/>
            <person name="Abrahante J.E."/>
            <person name="Garbe J."/>
        </authorList>
    </citation>
    <scope>NUCLEOTIDE SEQUENCE</scope>
    <source>
        <strain evidence="2">Duluth1</strain>
        <tissue evidence="2">Whole animal</tissue>
    </source>
</reference>
<dbReference type="AlphaFoldDB" id="A0A9D4IWN1"/>
<keyword evidence="3" id="KW-1185">Reference proteome</keyword>
<gene>
    <name evidence="2" type="ORF">DPMN_167790</name>
</gene>